<dbReference type="CDD" id="cd00502">
    <property type="entry name" value="DHQase_I"/>
    <property type="match status" value="1"/>
</dbReference>
<evidence type="ECO:0000313" key="6">
    <source>
        <dbReference type="EMBL" id="RSU13447.1"/>
    </source>
</evidence>
<evidence type="ECO:0000256" key="2">
    <source>
        <dbReference type="ARBA" id="ARBA00023141"/>
    </source>
</evidence>
<dbReference type="EC" id="4.2.1.10" evidence="5"/>
<comment type="caution">
    <text evidence="6">The sequence shown here is derived from an EMBL/GenBank/DDBJ whole genome shotgun (WGS) entry which is preliminary data.</text>
</comment>
<dbReference type="SUPFAM" id="SSF51569">
    <property type="entry name" value="Aldolase"/>
    <property type="match status" value="1"/>
</dbReference>
<dbReference type="UniPathway" id="UPA00053">
    <property type="reaction ID" value="UER00086"/>
</dbReference>
<keyword evidence="2 5" id="KW-0057">Aromatic amino acid biosynthesis</keyword>
<dbReference type="FunFam" id="3.20.20.70:FF:000047">
    <property type="entry name" value="3-dehydroquinate dehydratase"/>
    <property type="match status" value="1"/>
</dbReference>
<keyword evidence="5" id="KW-0028">Amino-acid biosynthesis</keyword>
<dbReference type="GO" id="GO:0009423">
    <property type="term" value="P:chorismate biosynthetic process"/>
    <property type="evidence" value="ECO:0007669"/>
    <property type="project" value="UniProtKB-UniRule"/>
</dbReference>
<dbReference type="OrthoDB" id="9813659at2"/>
<evidence type="ECO:0000256" key="4">
    <source>
        <dbReference type="ARBA" id="ARBA00023270"/>
    </source>
</evidence>
<dbReference type="Gene3D" id="3.20.20.70">
    <property type="entry name" value="Aldolase class I"/>
    <property type="match status" value="1"/>
</dbReference>
<name>A0A430AZD8_9ENTE</name>
<evidence type="ECO:0000256" key="1">
    <source>
        <dbReference type="ARBA" id="ARBA00001864"/>
    </source>
</evidence>
<comment type="function">
    <text evidence="5">Involved in the third step of the chorismate pathway, which leads to the biosynthesis of aromatic amino acids. Catalyzes the cis-dehydration of 3-dehydroquinate (DHQ) and introduces the first double bond of the aromatic ring to yield 3-dehydroshikimate.</text>
</comment>
<keyword evidence="4 5" id="KW-0704">Schiff base</keyword>
<dbReference type="GO" id="GO:0008652">
    <property type="term" value="P:amino acid biosynthetic process"/>
    <property type="evidence" value="ECO:0007669"/>
    <property type="project" value="UniProtKB-KW"/>
</dbReference>
<accession>A0A430AZD8</accession>
<protein>
    <recommendedName>
        <fullName evidence="5">3-dehydroquinate dehydratase</fullName>
        <shortName evidence="5">3-dehydroquinase</shortName>
        <ecNumber evidence="5">4.2.1.10</ecNumber>
    </recommendedName>
    <alternativeName>
        <fullName evidence="5">Type I DHQase</fullName>
    </alternativeName>
    <alternativeName>
        <fullName evidence="5">Type I dehydroquinase</fullName>
        <shortName evidence="5">DHQ1</shortName>
    </alternativeName>
</protein>
<feature type="binding site" evidence="5">
    <location>
        <begin position="43"/>
        <end position="45"/>
    </location>
    <ligand>
        <name>3-dehydroquinate</name>
        <dbReference type="ChEBI" id="CHEBI:32364"/>
    </ligand>
</feature>
<dbReference type="GO" id="GO:0009073">
    <property type="term" value="P:aromatic amino acid family biosynthetic process"/>
    <property type="evidence" value="ECO:0007669"/>
    <property type="project" value="UniProtKB-KW"/>
</dbReference>
<evidence type="ECO:0000256" key="5">
    <source>
        <dbReference type="HAMAP-Rule" id="MF_00214"/>
    </source>
</evidence>
<dbReference type="GO" id="GO:0046279">
    <property type="term" value="P:3,4-dihydroxybenzoate biosynthetic process"/>
    <property type="evidence" value="ECO:0007669"/>
    <property type="project" value="UniProtKB-ARBA"/>
</dbReference>
<dbReference type="HAMAP" id="MF_00214">
    <property type="entry name" value="AroD"/>
    <property type="match status" value="1"/>
</dbReference>
<dbReference type="AlphaFoldDB" id="A0A430AZD8"/>
<dbReference type="Pfam" id="PF01487">
    <property type="entry name" value="DHquinase_I"/>
    <property type="match status" value="1"/>
</dbReference>
<comment type="caution">
    <text evidence="5">Lacks conserved residue(s) required for the propagation of feature annotation.</text>
</comment>
<feature type="binding site" evidence="5">
    <location>
        <position position="210"/>
    </location>
    <ligand>
        <name>3-dehydroquinate</name>
        <dbReference type="ChEBI" id="CHEBI:32364"/>
    </ligand>
</feature>
<evidence type="ECO:0000256" key="3">
    <source>
        <dbReference type="ARBA" id="ARBA00023239"/>
    </source>
</evidence>
<dbReference type="PANTHER" id="PTHR43699:SF1">
    <property type="entry name" value="3-DEHYDROQUINATE DEHYDRATASE"/>
    <property type="match status" value="1"/>
</dbReference>
<comment type="catalytic activity">
    <reaction evidence="1 5">
        <text>3-dehydroquinate = 3-dehydroshikimate + H2O</text>
        <dbReference type="Rhea" id="RHEA:21096"/>
        <dbReference type="ChEBI" id="CHEBI:15377"/>
        <dbReference type="ChEBI" id="CHEBI:16630"/>
        <dbReference type="ChEBI" id="CHEBI:32364"/>
        <dbReference type="EC" id="4.2.1.10"/>
    </reaction>
</comment>
<feature type="active site" description="Proton donor/acceptor" evidence="5">
    <location>
        <position position="140"/>
    </location>
</feature>
<dbReference type="InterPro" id="IPR050146">
    <property type="entry name" value="Type-I_3-dehydroquinase"/>
</dbReference>
<dbReference type="InterPro" id="IPR001381">
    <property type="entry name" value="DHquinase_I"/>
</dbReference>
<feature type="active site" description="Schiff-base intermediate with substrate" evidence="5">
    <location>
        <position position="167"/>
    </location>
</feature>
<comment type="pathway">
    <text evidence="5">Metabolic intermediate biosynthesis; chorismate biosynthesis; chorismate from D-erythrose 4-phosphate and phosphoenolpyruvate: step 3/7.</text>
</comment>
<comment type="similarity">
    <text evidence="5">Belongs to the type-I 3-dehydroquinase family.</text>
</comment>
<dbReference type="EMBL" id="NGKC01000003">
    <property type="protein sequence ID" value="RSU13447.1"/>
    <property type="molecule type" value="Genomic_DNA"/>
</dbReference>
<dbReference type="Proteomes" id="UP000286773">
    <property type="component" value="Unassembled WGS sequence"/>
</dbReference>
<feature type="binding site" evidence="5">
    <location>
        <position position="233"/>
    </location>
    <ligand>
        <name>3-dehydroquinate</name>
        <dbReference type="ChEBI" id="CHEBI:32364"/>
    </ligand>
</feature>
<dbReference type="InterPro" id="IPR013785">
    <property type="entry name" value="Aldolase_TIM"/>
</dbReference>
<dbReference type="GO" id="GO:0003855">
    <property type="term" value="F:3-dehydroquinate dehydratase activity"/>
    <property type="evidence" value="ECO:0007669"/>
    <property type="project" value="UniProtKB-UniRule"/>
</dbReference>
<keyword evidence="3 5" id="KW-0456">Lyase</keyword>
<evidence type="ECO:0000313" key="7">
    <source>
        <dbReference type="Proteomes" id="UP000286773"/>
    </source>
</evidence>
<reference evidence="6 7" key="1">
    <citation type="submission" date="2017-05" db="EMBL/GenBank/DDBJ databases">
        <title>Vagococcus spp. assemblies.</title>
        <authorList>
            <person name="Gulvik C.A."/>
        </authorList>
    </citation>
    <scope>NUCLEOTIDE SEQUENCE [LARGE SCALE GENOMIC DNA]</scope>
    <source>
        <strain evidence="6 7">LMG 24798</strain>
    </source>
</reference>
<organism evidence="6 7">
    <name type="scientific">Vagococcus acidifermentans</name>
    <dbReference type="NCBI Taxonomy" id="564710"/>
    <lineage>
        <taxon>Bacteria</taxon>
        <taxon>Bacillati</taxon>
        <taxon>Bacillota</taxon>
        <taxon>Bacilli</taxon>
        <taxon>Lactobacillales</taxon>
        <taxon>Enterococcaceae</taxon>
        <taxon>Vagococcus</taxon>
    </lineage>
</organism>
<feature type="binding site" evidence="5">
    <location>
        <position position="79"/>
    </location>
    <ligand>
        <name>3-dehydroquinate</name>
        <dbReference type="ChEBI" id="CHEBI:32364"/>
    </ligand>
</feature>
<dbReference type="NCBIfam" id="TIGR01093">
    <property type="entry name" value="aroD"/>
    <property type="match status" value="1"/>
</dbReference>
<keyword evidence="7" id="KW-1185">Reference proteome</keyword>
<gene>
    <name evidence="5" type="primary">aroD</name>
    <name evidence="6" type="ORF">CBF27_04520</name>
</gene>
<dbReference type="RefSeq" id="WP_126812813.1">
    <property type="nucleotide sequence ID" value="NZ_NGKC01000003.1"/>
</dbReference>
<comment type="subunit">
    <text evidence="5">Homodimer.</text>
</comment>
<dbReference type="PANTHER" id="PTHR43699">
    <property type="entry name" value="3-DEHYDROQUINATE DEHYDRATASE"/>
    <property type="match status" value="1"/>
</dbReference>
<feature type="binding site" evidence="5">
    <location>
        <position position="229"/>
    </location>
    <ligand>
        <name>3-dehydroquinate</name>
        <dbReference type="ChEBI" id="CHEBI:32364"/>
    </ligand>
</feature>
<sequence length="257" mass="28783">MRIRNLTIGKHQPKICVPVMGYTFQDLFDEAFNLLNVDFDMIEWRADYFKYIHDLELVQKGAWVLRRVLGDKPILFTFRTAKEGGVRRLHPDYYFKLNQTLAQSGLIDAVDLEFFQEEGLLKETIETAHLHGTKVVLSNHDFEKTPAQEDLLQRLTAMASLGGDIGKIAVMPHSSSDVLTILNTTDAYYHKGISMPIVAIGMGEYGKVTRVSGELFGSVLTFAAAGESSAPGQLSVDVLRETMKTLSCEQNWSESFG</sequence>
<proteinExistence type="inferred from homology"/>